<dbReference type="HOGENOM" id="CLU_2725604_0_0_1"/>
<feature type="region of interest" description="Disordered" evidence="1">
    <location>
        <begin position="21"/>
        <end position="72"/>
    </location>
</feature>
<feature type="compositionally biased region" description="Basic residues" evidence="1">
    <location>
        <begin position="63"/>
        <end position="72"/>
    </location>
</feature>
<proteinExistence type="predicted"/>
<protein>
    <submittedName>
        <fullName evidence="2">Uncharacterized protein</fullName>
    </submittedName>
</protein>
<reference evidence="3" key="1">
    <citation type="journal article" date="2013" name="Science">
        <title>The Amborella genome and the evolution of flowering plants.</title>
        <authorList>
            <consortium name="Amborella Genome Project"/>
        </authorList>
    </citation>
    <scope>NUCLEOTIDE SEQUENCE [LARGE SCALE GENOMIC DNA]</scope>
</reference>
<evidence type="ECO:0000313" key="2">
    <source>
        <dbReference type="EMBL" id="ERN16335.1"/>
    </source>
</evidence>
<dbReference type="Gramene" id="ERN16335">
    <property type="protein sequence ID" value="ERN16335"/>
    <property type="gene ID" value="AMTR_s00182p00040480"/>
</dbReference>
<accession>U5D267</accession>
<feature type="compositionally biased region" description="Polar residues" evidence="1">
    <location>
        <begin position="36"/>
        <end position="58"/>
    </location>
</feature>
<keyword evidence="3" id="KW-1185">Reference proteome</keyword>
<dbReference type="AlphaFoldDB" id="U5D267"/>
<evidence type="ECO:0000256" key="1">
    <source>
        <dbReference type="SAM" id="MobiDB-lite"/>
    </source>
</evidence>
<dbReference type="EMBL" id="KI392466">
    <property type="protein sequence ID" value="ERN16335.1"/>
    <property type="molecule type" value="Genomic_DNA"/>
</dbReference>
<sequence>MAAPWRNWQYFIGRNHCPRTSFEKDNWHHHDPTKVAPSSQSKNDQNEVSQNNNASDSSIVYAKWHRPKSLKP</sequence>
<feature type="compositionally biased region" description="Basic and acidic residues" evidence="1">
    <location>
        <begin position="21"/>
        <end position="33"/>
    </location>
</feature>
<name>U5D267_AMBTC</name>
<organism evidence="2 3">
    <name type="scientific">Amborella trichopoda</name>
    <dbReference type="NCBI Taxonomy" id="13333"/>
    <lineage>
        <taxon>Eukaryota</taxon>
        <taxon>Viridiplantae</taxon>
        <taxon>Streptophyta</taxon>
        <taxon>Embryophyta</taxon>
        <taxon>Tracheophyta</taxon>
        <taxon>Spermatophyta</taxon>
        <taxon>Magnoliopsida</taxon>
        <taxon>Amborellales</taxon>
        <taxon>Amborellaceae</taxon>
        <taxon>Amborella</taxon>
    </lineage>
</organism>
<dbReference type="Proteomes" id="UP000017836">
    <property type="component" value="Unassembled WGS sequence"/>
</dbReference>
<evidence type="ECO:0000313" key="3">
    <source>
        <dbReference type="Proteomes" id="UP000017836"/>
    </source>
</evidence>
<gene>
    <name evidence="2" type="ORF">AMTR_s00182p00040480</name>
</gene>